<feature type="compositionally biased region" description="Basic residues" evidence="1">
    <location>
        <begin position="678"/>
        <end position="687"/>
    </location>
</feature>
<evidence type="ECO:0000259" key="2">
    <source>
        <dbReference type="PROSITE" id="PS50003"/>
    </source>
</evidence>
<dbReference type="SMART" id="SM00325">
    <property type="entry name" value="RhoGEF"/>
    <property type="match status" value="1"/>
</dbReference>
<dbReference type="PROSITE" id="PS50003">
    <property type="entry name" value="PH_DOMAIN"/>
    <property type="match status" value="2"/>
</dbReference>
<dbReference type="InterPro" id="IPR011993">
    <property type="entry name" value="PH-like_dom_sf"/>
</dbReference>
<name>A0A8E0VGB8_9TREM</name>
<feature type="region of interest" description="Disordered" evidence="1">
    <location>
        <begin position="1081"/>
        <end position="1108"/>
    </location>
</feature>
<dbReference type="SUPFAM" id="SSF50729">
    <property type="entry name" value="PH domain-like"/>
    <property type="match status" value="2"/>
</dbReference>
<feature type="domain" description="PH" evidence="2">
    <location>
        <begin position="1139"/>
        <end position="1236"/>
    </location>
</feature>
<evidence type="ECO:0000313" key="4">
    <source>
        <dbReference type="EMBL" id="KAA0186395.1"/>
    </source>
</evidence>
<organism evidence="4 5">
    <name type="scientific">Fasciolopsis buskii</name>
    <dbReference type="NCBI Taxonomy" id="27845"/>
    <lineage>
        <taxon>Eukaryota</taxon>
        <taxon>Metazoa</taxon>
        <taxon>Spiralia</taxon>
        <taxon>Lophotrochozoa</taxon>
        <taxon>Platyhelminthes</taxon>
        <taxon>Trematoda</taxon>
        <taxon>Digenea</taxon>
        <taxon>Plagiorchiida</taxon>
        <taxon>Echinostomata</taxon>
        <taxon>Echinostomatoidea</taxon>
        <taxon>Fasciolidae</taxon>
        <taxon>Fasciolopsis</taxon>
    </lineage>
</organism>
<feature type="region of interest" description="Disordered" evidence="1">
    <location>
        <begin position="372"/>
        <end position="417"/>
    </location>
</feature>
<feature type="compositionally biased region" description="Polar residues" evidence="1">
    <location>
        <begin position="116"/>
        <end position="136"/>
    </location>
</feature>
<feature type="region of interest" description="Disordered" evidence="1">
    <location>
        <begin position="70"/>
        <end position="96"/>
    </location>
</feature>
<protein>
    <submittedName>
        <fullName evidence="4">Farp1 protein</fullName>
    </submittedName>
</protein>
<dbReference type="Gene3D" id="2.30.29.30">
    <property type="entry name" value="Pleckstrin-homology domain (PH domain)/Phosphotyrosine-binding domain (PTB)"/>
    <property type="match status" value="2"/>
</dbReference>
<dbReference type="InterPro" id="IPR035899">
    <property type="entry name" value="DBL_dom_sf"/>
</dbReference>
<feature type="region of interest" description="Disordered" evidence="1">
    <location>
        <begin position="31"/>
        <end position="51"/>
    </location>
</feature>
<feature type="compositionally biased region" description="Basic and acidic residues" evidence="1">
    <location>
        <begin position="566"/>
        <end position="579"/>
    </location>
</feature>
<dbReference type="FunFam" id="2.30.29.30:FF:000046">
    <property type="entry name" value="FERM, RhoGEF and pleckstrin domain-containing protein 1"/>
    <property type="match status" value="1"/>
</dbReference>
<gene>
    <name evidence="4" type="ORF">FBUS_08364</name>
</gene>
<dbReference type="PROSITE" id="PS50010">
    <property type="entry name" value="DH_2"/>
    <property type="match status" value="1"/>
</dbReference>
<dbReference type="Pfam" id="PF00169">
    <property type="entry name" value="PH"/>
    <property type="match status" value="2"/>
</dbReference>
<comment type="caution">
    <text evidence="4">The sequence shown here is derived from an EMBL/GenBank/DDBJ whole genome shotgun (WGS) entry which is preliminary data.</text>
</comment>
<dbReference type="Pfam" id="PF00621">
    <property type="entry name" value="RhoGEF"/>
    <property type="match status" value="1"/>
</dbReference>
<feature type="region of interest" description="Disordered" evidence="1">
    <location>
        <begin position="946"/>
        <end position="973"/>
    </location>
</feature>
<feature type="compositionally biased region" description="Low complexity" evidence="1">
    <location>
        <begin position="501"/>
        <end position="516"/>
    </location>
</feature>
<feature type="domain" description="DH" evidence="3">
    <location>
        <begin position="697"/>
        <end position="896"/>
    </location>
</feature>
<dbReference type="GO" id="GO:0005085">
    <property type="term" value="F:guanyl-nucleotide exchange factor activity"/>
    <property type="evidence" value="ECO:0007669"/>
    <property type="project" value="InterPro"/>
</dbReference>
<dbReference type="SUPFAM" id="SSF48065">
    <property type="entry name" value="DBL homology domain (DH-domain)"/>
    <property type="match status" value="1"/>
</dbReference>
<dbReference type="Gene3D" id="1.20.900.10">
    <property type="entry name" value="Dbl homology (DH) domain"/>
    <property type="match status" value="1"/>
</dbReference>
<feature type="compositionally biased region" description="Low complexity" evidence="1">
    <location>
        <begin position="603"/>
        <end position="614"/>
    </location>
</feature>
<evidence type="ECO:0000313" key="5">
    <source>
        <dbReference type="Proteomes" id="UP000728185"/>
    </source>
</evidence>
<dbReference type="CDD" id="cd13235">
    <property type="entry name" value="PH2_FARP1-like"/>
    <property type="match status" value="1"/>
</dbReference>
<sequence length="1243" mass="136274">MLIGTSGGARGETGVQSDLGPTTRLITQIRPQTDPAQRNHLTDGQLSPDTNNQSLAIGIPVLSDQQLAGNGRQTIHGVPVRQRRSCSMASDAPMTGTLPRTAYMLSATGTASSGSYTMNSSLSADSPAQSNSSAGSPQADRKPTTLPDYPAHFVMPGQLRMQDLTLRPLSVASLGPIGQLPSGTVPFAQATWRTALSRPASPNPPGVLLAQQCGGRPLGVAVLPTDPYSTMQASLLVNPQSVSKLGTLPILAVGSSANATVGPNAAATAVAAVNARISSVPTAFSVTGASVQSIRNLRLPSDPALADPARIGSARLSLPPGYALVAGATPATFGGRVIYVDRNTGRPLWSVLATPGGSQLIMDNNVPISIRPSSVSGAAVPQQQQQPQPADMGSPQHVANVEQSKQDPSEIPKLIQTPLSGPQLSQAIAKEAANLGVLLRSRRSGPPPPERRESMLPRSSSTPSQHSLEGDANQLSRSPKFNESSTDHPTMLDSGAEDDGSGSPHSGHSSRGVPHPLAMGLITGPNGANSASCLSLAARGRSALSRRSLFTADSREASDADDTDDVRDRGSQSDFEKASRSHRGSLTSKNDEEDADEDDHRSVCSQRSQRSRSASCRHSRHKHHHHHHHHHRQQPLRCQSAIDPSMGSVPNISQPGVPIGPEPGQESSVISNMLSHPPVHHHHHHSIRRSYRHHTDGAYQLICDLVMTERTYERDLSVICERFRSPLTGLSEDVGGISVPPSSHLPEETSSKLFSLLDPVYGEHRKLLAILEARLTSWVEKRSKKTSDESSVSSPQDGETTETTETVYRVGDLFVENLRILPLYQRYLTDVEHLILDIEAAIRINPVLEEVMRTFEAQKFCYLPFYVFLLKPMHRLLQYRVTLERLMRHFGEIHPDAPDCRIVHARLLDLIQSQWESYKRVENIHKLLEIQRDLVGLSALPLTSDAAEKTPNGDISNNSTSPSPITTPSTPWGPLLRMGRQFIREGWLQKLSKKGYQPRIFFLFSDQLVYASRMATTYLQFKVHGQFTLHDLMVEEAEPAHSFTVFSGNRCFLVAAPSDWQRDRWLEDISRAILAAKTKPTAGMDTDESSNMTDSKTSALEPSESTDASQVLQRVTTSVHVCWHRSFTYSMQDILRANEYQTSGYLLRKFKNSNGWQRLWVVFTQNCLFFYKSYRDDCPLASLPLLGYIIGTPGADDQIRRDNVIKMQFKNHVYFFRGETHHSFEKWFEYLSCATGTSRRPKA</sequence>
<reference evidence="4" key="1">
    <citation type="submission" date="2019-05" db="EMBL/GenBank/DDBJ databases">
        <title>Annotation for the trematode Fasciolopsis buski.</title>
        <authorList>
            <person name="Choi Y.-J."/>
        </authorList>
    </citation>
    <scope>NUCLEOTIDE SEQUENCE</scope>
    <source>
        <strain evidence="4">HT</strain>
        <tissue evidence="4">Whole worm</tissue>
    </source>
</reference>
<dbReference type="CDD" id="cd01220">
    <property type="entry name" value="PH1_FARP1-like"/>
    <property type="match status" value="1"/>
</dbReference>
<evidence type="ECO:0000259" key="3">
    <source>
        <dbReference type="PROSITE" id="PS50010"/>
    </source>
</evidence>
<feature type="compositionally biased region" description="Basic residues" evidence="1">
    <location>
        <begin position="615"/>
        <end position="634"/>
    </location>
</feature>
<proteinExistence type="predicted"/>
<dbReference type="Proteomes" id="UP000728185">
    <property type="component" value="Unassembled WGS sequence"/>
</dbReference>
<feature type="region of interest" description="Disordered" evidence="1">
    <location>
        <begin position="114"/>
        <end position="148"/>
    </location>
</feature>
<feature type="region of interest" description="Disordered" evidence="1">
    <location>
        <begin position="438"/>
        <end position="523"/>
    </location>
</feature>
<dbReference type="AlphaFoldDB" id="A0A8E0VGB8"/>
<feature type="compositionally biased region" description="Polar residues" evidence="1">
    <location>
        <begin position="42"/>
        <end position="51"/>
    </location>
</feature>
<dbReference type="InterPro" id="IPR000219">
    <property type="entry name" value="DH_dom"/>
</dbReference>
<dbReference type="PANTHER" id="PTHR45858:SF5">
    <property type="entry name" value="MOESIN_EZRIN_RADIXIN HOMOLOG 1"/>
    <property type="match status" value="1"/>
</dbReference>
<feature type="domain" description="PH" evidence="2">
    <location>
        <begin position="981"/>
        <end position="1074"/>
    </location>
</feature>
<dbReference type="PANTHER" id="PTHR45858">
    <property type="entry name" value="FERM DOMAIN CONTAINING PROTEIN"/>
    <property type="match status" value="1"/>
</dbReference>
<feature type="compositionally biased region" description="Polar residues" evidence="1">
    <location>
        <begin position="457"/>
        <end position="488"/>
    </location>
</feature>
<dbReference type="InterPro" id="IPR001849">
    <property type="entry name" value="PH_domain"/>
</dbReference>
<feature type="region of interest" description="Disordered" evidence="1">
    <location>
        <begin position="552"/>
        <end position="687"/>
    </location>
</feature>
<keyword evidence="5" id="KW-1185">Reference proteome</keyword>
<dbReference type="InterPro" id="IPR051835">
    <property type="entry name" value="RAC1-GEF"/>
</dbReference>
<dbReference type="EMBL" id="LUCM01009784">
    <property type="protein sequence ID" value="KAA0186395.1"/>
    <property type="molecule type" value="Genomic_DNA"/>
</dbReference>
<feature type="compositionally biased region" description="Low complexity" evidence="1">
    <location>
        <begin position="955"/>
        <end position="970"/>
    </location>
</feature>
<dbReference type="SMART" id="SM00233">
    <property type="entry name" value="PH"/>
    <property type="match status" value="2"/>
</dbReference>
<dbReference type="OrthoDB" id="9990815at2759"/>
<feature type="compositionally biased region" description="Polar residues" evidence="1">
    <location>
        <begin position="1089"/>
        <end position="1108"/>
    </location>
</feature>
<accession>A0A8E0VGB8</accession>
<feature type="compositionally biased region" description="Polar residues" evidence="1">
    <location>
        <begin position="665"/>
        <end position="674"/>
    </location>
</feature>
<evidence type="ECO:0000256" key="1">
    <source>
        <dbReference type="SAM" id="MobiDB-lite"/>
    </source>
</evidence>